<gene>
    <name evidence="1" type="ORF">DERP_009993</name>
</gene>
<proteinExistence type="predicted"/>
<accession>A0ABQ8J238</accession>
<reference evidence="1 2" key="2">
    <citation type="journal article" date="2022" name="Mol. Biol. Evol.">
        <title>Comparative Genomics Reveals Insights into the Divergent Evolution of Astigmatic Mites and Household Pest Adaptations.</title>
        <authorList>
            <person name="Xiong Q."/>
            <person name="Wan A.T."/>
            <person name="Liu X."/>
            <person name="Fung C.S."/>
            <person name="Xiao X."/>
            <person name="Malainual N."/>
            <person name="Hou J."/>
            <person name="Wang L."/>
            <person name="Wang M."/>
            <person name="Yang K.Y."/>
            <person name="Cui Y."/>
            <person name="Leung E.L."/>
            <person name="Nong W."/>
            <person name="Shin S.K."/>
            <person name="Au S.W."/>
            <person name="Jeong K.Y."/>
            <person name="Chew F.T."/>
            <person name="Hui J.H."/>
            <person name="Leung T.F."/>
            <person name="Tungtrongchitr A."/>
            <person name="Zhong N."/>
            <person name="Liu Z."/>
            <person name="Tsui S.K."/>
        </authorList>
    </citation>
    <scope>NUCLEOTIDE SEQUENCE [LARGE SCALE GENOMIC DNA]</scope>
    <source>
        <strain evidence="1">Derp</strain>
    </source>
</reference>
<evidence type="ECO:0000313" key="1">
    <source>
        <dbReference type="EMBL" id="KAH9416629.1"/>
    </source>
</evidence>
<keyword evidence="2" id="KW-1185">Reference proteome</keyword>
<evidence type="ECO:0000313" key="2">
    <source>
        <dbReference type="Proteomes" id="UP000887458"/>
    </source>
</evidence>
<sequence length="52" mass="6383">MKEKKCKIYWSRIRGAQIKHIKRRVRKPYLERIHPELSFLDDELPKSTMQLS</sequence>
<protein>
    <submittedName>
        <fullName evidence="1">Uncharacterized protein</fullName>
    </submittedName>
</protein>
<organism evidence="1 2">
    <name type="scientific">Dermatophagoides pteronyssinus</name>
    <name type="common">European house dust mite</name>
    <dbReference type="NCBI Taxonomy" id="6956"/>
    <lineage>
        <taxon>Eukaryota</taxon>
        <taxon>Metazoa</taxon>
        <taxon>Ecdysozoa</taxon>
        <taxon>Arthropoda</taxon>
        <taxon>Chelicerata</taxon>
        <taxon>Arachnida</taxon>
        <taxon>Acari</taxon>
        <taxon>Acariformes</taxon>
        <taxon>Sarcoptiformes</taxon>
        <taxon>Astigmata</taxon>
        <taxon>Psoroptidia</taxon>
        <taxon>Analgoidea</taxon>
        <taxon>Pyroglyphidae</taxon>
        <taxon>Dermatophagoidinae</taxon>
        <taxon>Dermatophagoides</taxon>
    </lineage>
</organism>
<comment type="caution">
    <text evidence="1">The sequence shown here is derived from an EMBL/GenBank/DDBJ whole genome shotgun (WGS) entry which is preliminary data.</text>
</comment>
<dbReference type="Proteomes" id="UP000887458">
    <property type="component" value="Unassembled WGS sequence"/>
</dbReference>
<name>A0ABQ8J238_DERPT</name>
<reference evidence="1 2" key="1">
    <citation type="journal article" date="2018" name="J. Allergy Clin. Immunol.">
        <title>High-quality assembly of Dermatophagoides pteronyssinus genome and transcriptome reveals a wide range of novel allergens.</title>
        <authorList>
            <person name="Liu X.Y."/>
            <person name="Yang K.Y."/>
            <person name="Wang M.Q."/>
            <person name="Kwok J.S."/>
            <person name="Zeng X."/>
            <person name="Yang Z."/>
            <person name="Xiao X.J."/>
            <person name="Lau C.P."/>
            <person name="Li Y."/>
            <person name="Huang Z.M."/>
            <person name="Ba J.G."/>
            <person name="Yim A.K."/>
            <person name="Ouyang C.Y."/>
            <person name="Ngai S.M."/>
            <person name="Chan T.F."/>
            <person name="Leung E.L."/>
            <person name="Liu L."/>
            <person name="Liu Z.G."/>
            <person name="Tsui S.K."/>
        </authorList>
    </citation>
    <scope>NUCLEOTIDE SEQUENCE [LARGE SCALE GENOMIC DNA]</scope>
    <source>
        <strain evidence="1">Derp</strain>
    </source>
</reference>
<dbReference type="EMBL" id="NJHN03000090">
    <property type="protein sequence ID" value="KAH9416629.1"/>
    <property type="molecule type" value="Genomic_DNA"/>
</dbReference>